<feature type="region of interest" description="Disordered" evidence="1">
    <location>
        <begin position="659"/>
        <end position="736"/>
    </location>
</feature>
<feature type="compositionally biased region" description="Basic and acidic residues" evidence="1">
    <location>
        <begin position="721"/>
        <end position="731"/>
    </location>
</feature>
<dbReference type="OrthoDB" id="5376140at2759"/>
<evidence type="ECO:0000313" key="2">
    <source>
        <dbReference type="EMBL" id="CZR65087.1"/>
    </source>
</evidence>
<feature type="compositionally biased region" description="Low complexity" evidence="1">
    <location>
        <begin position="879"/>
        <end position="890"/>
    </location>
</feature>
<proteinExistence type="predicted"/>
<reference evidence="2 3" key="1">
    <citation type="submission" date="2016-03" db="EMBL/GenBank/DDBJ databases">
        <authorList>
            <person name="Ploux O."/>
        </authorList>
    </citation>
    <scope>NUCLEOTIDE SEQUENCE [LARGE SCALE GENOMIC DNA]</scope>
    <source>
        <strain evidence="2 3">UAMH 11012</strain>
    </source>
</reference>
<feature type="region of interest" description="Disordered" evidence="1">
    <location>
        <begin position="26"/>
        <end position="46"/>
    </location>
</feature>
<gene>
    <name evidence="2" type="ORF">PAC_14987</name>
</gene>
<dbReference type="AlphaFoldDB" id="A0A1L7XJF0"/>
<evidence type="ECO:0000313" key="3">
    <source>
        <dbReference type="Proteomes" id="UP000184330"/>
    </source>
</evidence>
<feature type="compositionally biased region" description="Basic and acidic residues" evidence="1">
    <location>
        <begin position="33"/>
        <end position="46"/>
    </location>
</feature>
<sequence>MLVHQNMTSTNRLRSQRVAVDYHEASGEESEVELSHEIHEDRDSLKKGKQPLGLARNYVPDWIARDAFREFYQNWMDGMIESRKIRQDKVKIDIEDTAEQWVAKAVCILSGEVLGFIRFLKAKGLLELTNFKAQLTRKSLDMGCSSKRGKGDAAGTHGEGFKVAALVMVRKEYQVRYESAKYFWSFQFGGRDKNSLNCHLTPMSDTKVTKLMLAEAKRISDGKTRELRGNIWEDVTVKIGRVYNSKGKKIEASIFEDWIKVAFALVRPNNTISTVHGDLILGKAFGNRVYLKGLYLGGSATTRELKFGYNFANGKVNRDRERMMSATDEAKALASIWAEAIQLDEKTALPEYVKMLRQDIEKQWADVNLAKDMLSFATTKMIWAAMKQNCGRNGFFYHAQSLDGDEASIRKHLKKYPIPLPDCLWIPLRQSQLVRTSQEQRYFLLSNAPISKMGEAPYPTAFKKALMAALASDINTKDLKVIFKDGAAADLDLLLDGNNLLNPKRVHELTEDAKTAILLKVTEGLRQTPRRIALEKGNKPGQLMVFWTVLEENLLRNLYGLTMSRYVVLHRESTCSNKKADVSFSYDPESIDETCRQGEGMSRRGIADCGCPYAIHSQLDGGVVFDGLNMNEMYFPMISRFSQRAYFGIPPAAMYPPCAEIEESDSGEPHTSETPPSGAMEQHLNTRTANSTDEGDDFYPPLGIDQDFYDASANNQNSRIESPDLDHDSSHENQVPCSCGPDLEALRIELSGYQKDKDSIEHSLLLASRDVKISEEKLKSAQQELENEGLELCRVKAEMETLKQELNSTIEDLQGENQQLRENYAESERQSQELSSTLESLRAEHQHSAAGNVHPQPTIAESIGPASSIGSGSGGNVNSQHQIQSQSISQATKFPEAARLRISELEEKNEVLRKVADKAQGDKTSMITTLQGISGMIEGVLNLPTTALMMTPLRGVLSMIQGTLNLGSQQAAAGPTIKRERVKEESEDGTPLAKRFRQGEVISLD</sequence>
<dbReference type="Proteomes" id="UP000184330">
    <property type="component" value="Unassembled WGS sequence"/>
</dbReference>
<feature type="region of interest" description="Disordered" evidence="1">
    <location>
        <begin position="822"/>
        <end position="891"/>
    </location>
</feature>
<evidence type="ECO:0000256" key="1">
    <source>
        <dbReference type="SAM" id="MobiDB-lite"/>
    </source>
</evidence>
<accession>A0A1L7XJF0</accession>
<feature type="compositionally biased region" description="Polar residues" evidence="1">
    <location>
        <begin position="683"/>
        <end position="692"/>
    </location>
</feature>
<feature type="region of interest" description="Disordered" evidence="1">
    <location>
        <begin position="971"/>
        <end position="1005"/>
    </location>
</feature>
<organism evidence="2 3">
    <name type="scientific">Phialocephala subalpina</name>
    <dbReference type="NCBI Taxonomy" id="576137"/>
    <lineage>
        <taxon>Eukaryota</taxon>
        <taxon>Fungi</taxon>
        <taxon>Dikarya</taxon>
        <taxon>Ascomycota</taxon>
        <taxon>Pezizomycotina</taxon>
        <taxon>Leotiomycetes</taxon>
        <taxon>Helotiales</taxon>
        <taxon>Mollisiaceae</taxon>
        <taxon>Phialocephala</taxon>
        <taxon>Phialocephala fortinii species complex</taxon>
    </lineage>
</organism>
<dbReference type="EMBL" id="FJOG01000029">
    <property type="protein sequence ID" value="CZR65087.1"/>
    <property type="molecule type" value="Genomic_DNA"/>
</dbReference>
<protein>
    <submittedName>
        <fullName evidence="2">Uncharacterized protein</fullName>
    </submittedName>
</protein>
<keyword evidence="3" id="KW-1185">Reference proteome</keyword>
<name>A0A1L7XJF0_9HELO</name>